<name>A0A1Y5HZF1_OSTTA</name>
<protein>
    <submittedName>
        <fullName evidence="2">Uncharacterized protein</fullName>
    </submittedName>
</protein>
<feature type="region of interest" description="Disordered" evidence="1">
    <location>
        <begin position="1"/>
        <end position="20"/>
    </location>
</feature>
<dbReference type="AlphaFoldDB" id="A0A1Y5HZF1"/>
<proteinExistence type="predicted"/>
<feature type="region of interest" description="Disordered" evidence="1">
    <location>
        <begin position="38"/>
        <end position="127"/>
    </location>
</feature>
<sequence length="256" mass="28974">MLAKAPPPVARRTQELPSKECKSVDAVVLDRYEVSDEKGDLRQRLAARRHRRPASEPSRDVFRIHRELEKHRQRGRVRPQYDKLLMRMPHAPRKHRQSHQRERRDGARERPRRLERSNALRPGAHHRPHSALCAHAVIPIKYKVASAFGTTSRCPHSDTFSAVYNVIARSANACQTNSHRASPCAHIPNGSCALSVTTPNCARTTRSASVRELRALIRPAPRASSDRDRPSSATRSLRALRRDLYARSTRGAARLG</sequence>
<dbReference type="EMBL" id="KZ155839">
    <property type="protein sequence ID" value="OUS41817.1"/>
    <property type="molecule type" value="Genomic_DNA"/>
</dbReference>
<feature type="region of interest" description="Disordered" evidence="1">
    <location>
        <begin position="219"/>
        <end position="238"/>
    </location>
</feature>
<feature type="non-terminal residue" evidence="2">
    <location>
        <position position="256"/>
    </location>
</feature>
<evidence type="ECO:0000256" key="1">
    <source>
        <dbReference type="SAM" id="MobiDB-lite"/>
    </source>
</evidence>
<reference evidence="2" key="1">
    <citation type="submission" date="2017-04" db="EMBL/GenBank/DDBJ databases">
        <title>Population genomics of picophytoplankton unveils novel chromosome hypervariability.</title>
        <authorList>
            <consortium name="DOE Joint Genome Institute"/>
            <person name="Blanc-Mathieu R."/>
            <person name="Krasovec M."/>
            <person name="Hebrard M."/>
            <person name="Yau S."/>
            <person name="Desgranges E."/>
            <person name="Martin J."/>
            <person name="Schackwitz W."/>
            <person name="Kuo A."/>
            <person name="Salin G."/>
            <person name="Donnadieu C."/>
            <person name="Desdevises Y."/>
            <person name="Sanchez-Ferandin S."/>
            <person name="Moreau H."/>
            <person name="Rivals E."/>
            <person name="Grigoriev I.V."/>
            <person name="Grimsley N."/>
            <person name="Eyre-Walker A."/>
            <person name="Piganeau G."/>
        </authorList>
    </citation>
    <scope>NUCLEOTIDE SEQUENCE [LARGE SCALE GENOMIC DNA]</scope>
    <source>
        <strain evidence="2">RCC 1115</strain>
    </source>
</reference>
<dbReference type="Proteomes" id="UP000195557">
    <property type="component" value="Unassembled WGS sequence"/>
</dbReference>
<gene>
    <name evidence="2" type="ORF">BE221DRAFT_2190</name>
</gene>
<organism evidence="2">
    <name type="scientific">Ostreococcus tauri</name>
    <name type="common">Marine green alga</name>
    <dbReference type="NCBI Taxonomy" id="70448"/>
    <lineage>
        <taxon>Eukaryota</taxon>
        <taxon>Viridiplantae</taxon>
        <taxon>Chlorophyta</taxon>
        <taxon>Mamiellophyceae</taxon>
        <taxon>Mamiellales</taxon>
        <taxon>Bathycoccaceae</taxon>
        <taxon>Ostreococcus</taxon>
    </lineage>
</organism>
<accession>A0A1Y5HZF1</accession>
<feature type="compositionally biased region" description="Basic and acidic residues" evidence="1">
    <location>
        <begin position="99"/>
        <end position="118"/>
    </location>
</feature>
<evidence type="ECO:0000313" key="2">
    <source>
        <dbReference type="EMBL" id="OUS41817.1"/>
    </source>
</evidence>
<feature type="compositionally biased region" description="Basic and acidic residues" evidence="1">
    <location>
        <begin position="53"/>
        <end position="70"/>
    </location>
</feature>